<protein>
    <submittedName>
        <fullName evidence="2">SAM-dependent methyltransferase</fullName>
    </submittedName>
</protein>
<dbReference type="PANTHER" id="PTHR42998:SF1">
    <property type="entry name" value="TYPE I RESTRICTION ENZYME HINDI METHYLASE SUBUNIT"/>
    <property type="match status" value="1"/>
</dbReference>
<evidence type="ECO:0000313" key="3">
    <source>
        <dbReference type="Proteomes" id="UP000630887"/>
    </source>
</evidence>
<dbReference type="Proteomes" id="UP000630887">
    <property type="component" value="Unassembled WGS sequence"/>
</dbReference>
<dbReference type="Gene3D" id="3.40.50.150">
    <property type="entry name" value="Vaccinia Virus protein VP39"/>
    <property type="match status" value="1"/>
</dbReference>
<accession>A0A8J3PAP1</accession>
<dbReference type="AlphaFoldDB" id="A0A8J3PAP1"/>
<gene>
    <name evidence="2" type="ORF">Cco03nite_47360</name>
</gene>
<name>A0A8J3PAP1_9ACTN</name>
<sequence length="589" mass="63423">MESTAEVTAGDIARLAGVGRAAVSNWRKRYADFPQPVGGTTASPTFRLVEVEKWLTSHDRMPEQSGAERLWTALQHGSADPERDIPVLARAVMSPRRPKAGGEHLKAALAVAAEIGTEDALAALVDRFVDIRGRRGSVATSAQVAELIAEVVEPAGKSVLDPACRTGSLLAAAATLGAARLTGQDGDPDNVTIAGARLFHCSDVRVDVRPGTLQEDAFPDAAADVVISDPPGGGNWGYDELAGDLRWEYSLPPRNEGELAWVQHALARLRPGGRAALLLPPGVAERPAGRRVRRELLRRGALRAVITLPAGATAPFNTRLHLWMLRRPDRDDRARDVLLVETTGEWDEAATTIKAAVRAHEAARQLPEAMIGRAVIVEAVKLSNEDVDLTPARHIPGGQASLSADLILQRRDELVDLLGRLPAVVPQAVAGDGEPPAAEITVSELVKNGLVTIFTDPEIRVRTNDVLVPAIGSRPRIDVAGSADDGRVLGPQCFLLRMKLGYVDPWCFAGFMASDANLRRITSMGSIPRVDVRKAHMPRLPLERQVEYGERFRRLREFADLLRLAAATGEEVTQMVAEGLVAGTLRGEL</sequence>
<keyword evidence="2" id="KW-0489">Methyltransferase</keyword>
<dbReference type="InterPro" id="IPR029063">
    <property type="entry name" value="SAM-dependent_MTases_sf"/>
</dbReference>
<dbReference type="SUPFAM" id="SSF53335">
    <property type="entry name" value="S-adenosyl-L-methionine-dependent methyltransferases"/>
    <property type="match status" value="1"/>
</dbReference>
<dbReference type="GO" id="GO:0032259">
    <property type="term" value="P:methylation"/>
    <property type="evidence" value="ECO:0007669"/>
    <property type="project" value="UniProtKB-KW"/>
</dbReference>
<dbReference type="RefSeq" id="WP_203694365.1">
    <property type="nucleotide sequence ID" value="NZ_BAAALC010000042.1"/>
</dbReference>
<evidence type="ECO:0000313" key="2">
    <source>
        <dbReference type="EMBL" id="GIG08036.1"/>
    </source>
</evidence>
<keyword evidence="3" id="KW-1185">Reference proteome</keyword>
<organism evidence="2 3">
    <name type="scientific">Catellatospora coxensis</name>
    <dbReference type="NCBI Taxonomy" id="310354"/>
    <lineage>
        <taxon>Bacteria</taxon>
        <taxon>Bacillati</taxon>
        <taxon>Actinomycetota</taxon>
        <taxon>Actinomycetes</taxon>
        <taxon>Micromonosporales</taxon>
        <taxon>Micromonosporaceae</taxon>
        <taxon>Catellatospora</taxon>
    </lineage>
</organism>
<dbReference type="PANTHER" id="PTHR42998">
    <property type="entry name" value="TYPE I RESTRICTION ENZYME HINDVIIP M PROTEIN-RELATED"/>
    <property type="match status" value="1"/>
</dbReference>
<feature type="domain" description="DNA methylase adenine-specific" evidence="1">
    <location>
        <begin position="124"/>
        <end position="350"/>
    </location>
</feature>
<reference evidence="2 3" key="1">
    <citation type="submission" date="2021-01" db="EMBL/GenBank/DDBJ databases">
        <title>Whole genome shotgun sequence of Catellatospora coxensis NBRC 107359.</title>
        <authorList>
            <person name="Komaki H."/>
            <person name="Tamura T."/>
        </authorList>
    </citation>
    <scope>NUCLEOTIDE SEQUENCE [LARGE SCALE GENOMIC DNA]</scope>
    <source>
        <strain evidence="2 3">NBRC 107359</strain>
    </source>
</reference>
<evidence type="ECO:0000259" key="1">
    <source>
        <dbReference type="Pfam" id="PF02384"/>
    </source>
</evidence>
<dbReference type="GO" id="GO:0008170">
    <property type="term" value="F:N-methyltransferase activity"/>
    <property type="evidence" value="ECO:0007669"/>
    <property type="project" value="InterPro"/>
</dbReference>
<dbReference type="InterPro" id="IPR052916">
    <property type="entry name" value="Type-I_RE_MTase_Subunit"/>
</dbReference>
<dbReference type="PRINTS" id="PR00507">
    <property type="entry name" value="N12N6MTFRASE"/>
</dbReference>
<dbReference type="InterPro" id="IPR003356">
    <property type="entry name" value="DNA_methylase_A-5"/>
</dbReference>
<dbReference type="EMBL" id="BONI01000042">
    <property type="protein sequence ID" value="GIG08036.1"/>
    <property type="molecule type" value="Genomic_DNA"/>
</dbReference>
<proteinExistence type="predicted"/>
<dbReference type="GO" id="GO:0003677">
    <property type="term" value="F:DNA binding"/>
    <property type="evidence" value="ECO:0007669"/>
    <property type="project" value="InterPro"/>
</dbReference>
<comment type="caution">
    <text evidence="2">The sequence shown here is derived from an EMBL/GenBank/DDBJ whole genome shotgun (WGS) entry which is preliminary data.</text>
</comment>
<keyword evidence="2" id="KW-0808">Transferase</keyword>
<dbReference type="Pfam" id="PF02384">
    <property type="entry name" value="N6_Mtase"/>
    <property type="match status" value="1"/>
</dbReference>